<evidence type="ECO:0000256" key="4">
    <source>
        <dbReference type="ARBA" id="ARBA00010617"/>
    </source>
</evidence>
<proteinExistence type="inferred from homology"/>
<accession>A0A9R0JSR9</accession>
<evidence type="ECO:0000256" key="3">
    <source>
        <dbReference type="ARBA" id="ARBA00004972"/>
    </source>
</evidence>
<evidence type="ECO:0000256" key="15">
    <source>
        <dbReference type="RuleBase" id="RU000461"/>
    </source>
</evidence>
<comment type="subcellular location">
    <subcellularLocation>
        <location evidence="2">Membrane</location>
        <topology evidence="2">Single-pass membrane protein</topology>
    </subcellularLocation>
</comment>
<evidence type="ECO:0000313" key="18">
    <source>
        <dbReference type="RefSeq" id="XP_021845649.1"/>
    </source>
</evidence>
<reference evidence="17" key="1">
    <citation type="journal article" date="2021" name="Nat. Commun.">
        <title>Genomic analyses provide insights into spinach domestication and the genetic basis of agronomic traits.</title>
        <authorList>
            <person name="Cai X."/>
            <person name="Sun X."/>
            <person name="Xu C."/>
            <person name="Sun H."/>
            <person name="Wang X."/>
            <person name="Ge C."/>
            <person name="Zhang Z."/>
            <person name="Wang Q."/>
            <person name="Fei Z."/>
            <person name="Jiao C."/>
            <person name="Wang Q."/>
        </authorList>
    </citation>
    <scope>NUCLEOTIDE SEQUENCE [LARGE SCALE GENOMIC DNA]</scope>
    <source>
        <strain evidence="17">cv. Varoflay</strain>
    </source>
</reference>
<dbReference type="Pfam" id="PF00067">
    <property type="entry name" value="p450"/>
    <property type="match status" value="1"/>
</dbReference>
<dbReference type="Proteomes" id="UP000813463">
    <property type="component" value="Chromosome 2"/>
</dbReference>
<dbReference type="PANTHER" id="PTHR24286:SF44">
    <property type="entry name" value="3BETA,22ALPHA-DIHYDROXYSTEROID 3-DEHYDROGENASE"/>
    <property type="match status" value="1"/>
</dbReference>
<dbReference type="GO" id="GO:0020037">
    <property type="term" value="F:heme binding"/>
    <property type="evidence" value="ECO:0007669"/>
    <property type="project" value="InterPro"/>
</dbReference>
<dbReference type="PRINTS" id="PR00385">
    <property type="entry name" value="P450"/>
</dbReference>
<evidence type="ECO:0000256" key="5">
    <source>
        <dbReference type="ARBA" id="ARBA00022617"/>
    </source>
</evidence>
<dbReference type="Gene3D" id="1.10.630.10">
    <property type="entry name" value="Cytochrome P450"/>
    <property type="match status" value="1"/>
</dbReference>
<keyword evidence="5 14" id="KW-0349">Heme</keyword>
<dbReference type="KEGG" id="soe:110785503"/>
<dbReference type="PANTHER" id="PTHR24286">
    <property type="entry name" value="CYTOCHROME P450 26"/>
    <property type="match status" value="1"/>
</dbReference>
<dbReference type="CDD" id="cd11043">
    <property type="entry name" value="CYP90-like"/>
    <property type="match status" value="1"/>
</dbReference>
<evidence type="ECO:0000256" key="6">
    <source>
        <dbReference type="ARBA" id="ARBA00022692"/>
    </source>
</evidence>
<keyword evidence="11 15" id="KW-0503">Monooxygenase</keyword>
<dbReference type="GeneID" id="110785503"/>
<dbReference type="InterPro" id="IPR001128">
    <property type="entry name" value="Cyt_P450"/>
</dbReference>
<dbReference type="GO" id="GO:0005506">
    <property type="term" value="F:iron ion binding"/>
    <property type="evidence" value="ECO:0007669"/>
    <property type="project" value="InterPro"/>
</dbReference>
<organism evidence="17 18">
    <name type="scientific">Spinacia oleracea</name>
    <name type="common">Spinach</name>
    <dbReference type="NCBI Taxonomy" id="3562"/>
    <lineage>
        <taxon>Eukaryota</taxon>
        <taxon>Viridiplantae</taxon>
        <taxon>Streptophyta</taxon>
        <taxon>Embryophyta</taxon>
        <taxon>Tracheophyta</taxon>
        <taxon>Spermatophyta</taxon>
        <taxon>Magnoliopsida</taxon>
        <taxon>eudicotyledons</taxon>
        <taxon>Gunneridae</taxon>
        <taxon>Pentapetalae</taxon>
        <taxon>Caryophyllales</taxon>
        <taxon>Chenopodiaceae</taxon>
        <taxon>Chenopodioideae</taxon>
        <taxon>Anserineae</taxon>
        <taxon>Spinacia</taxon>
    </lineage>
</organism>
<name>A0A9R0JSR9_SPIOL</name>
<evidence type="ECO:0000256" key="11">
    <source>
        <dbReference type="ARBA" id="ARBA00023033"/>
    </source>
</evidence>
<dbReference type="AlphaFoldDB" id="A0A9R0JSR9"/>
<evidence type="ECO:0000256" key="14">
    <source>
        <dbReference type="PIRSR" id="PIRSR602401-1"/>
    </source>
</evidence>
<comment type="cofactor">
    <cofactor evidence="1 14">
        <name>heme</name>
        <dbReference type="ChEBI" id="CHEBI:30413"/>
    </cofactor>
</comment>
<dbReference type="SUPFAM" id="SSF48264">
    <property type="entry name" value="Cytochrome P450"/>
    <property type="match status" value="1"/>
</dbReference>
<dbReference type="PRINTS" id="PR00463">
    <property type="entry name" value="EP450I"/>
</dbReference>
<keyword evidence="10 14" id="KW-0408">Iron</keyword>
<keyword evidence="7 14" id="KW-0479">Metal-binding</keyword>
<dbReference type="GO" id="GO:0016132">
    <property type="term" value="P:brassinosteroid biosynthetic process"/>
    <property type="evidence" value="ECO:0000318"/>
    <property type="project" value="GO_Central"/>
</dbReference>
<evidence type="ECO:0000256" key="12">
    <source>
        <dbReference type="ARBA" id="ARBA00023136"/>
    </source>
</evidence>
<evidence type="ECO:0000256" key="7">
    <source>
        <dbReference type="ARBA" id="ARBA00022723"/>
    </source>
</evidence>
<dbReference type="GO" id="GO:0004497">
    <property type="term" value="F:monooxygenase activity"/>
    <property type="evidence" value="ECO:0000318"/>
    <property type="project" value="GO_Central"/>
</dbReference>
<dbReference type="GO" id="GO:0016705">
    <property type="term" value="F:oxidoreductase activity, acting on paired donors, with incorporation or reduction of molecular oxygen"/>
    <property type="evidence" value="ECO:0007669"/>
    <property type="project" value="InterPro"/>
</dbReference>
<dbReference type="OrthoDB" id="3945418at2759"/>
<dbReference type="InterPro" id="IPR002401">
    <property type="entry name" value="Cyt_P450_E_grp-I"/>
</dbReference>
<keyword evidence="12 16" id="KW-0472">Membrane</keyword>
<dbReference type="GO" id="GO:0016020">
    <property type="term" value="C:membrane"/>
    <property type="evidence" value="ECO:0007669"/>
    <property type="project" value="UniProtKB-SubCell"/>
</dbReference>
<evidence type="ECO:0000256" key="2">
    <source>
        <dbReference type="ARBA" id="ARBA00004167"/>
    </source>
</evidence>
<evidence type="ECO:0000256" key="16">
    <source>
        <dbReference type="SAM" id="Phobius"/>
    </source>
</evidence>
<dbReference type="GO" id="GO:0016125">
    <property type="term" value="P:sterol metabolic process"/>
    <property type="evidence" value="ECO:0007669"/>
    <property type="project" value="TreeGrafter"/>
</dbReference>
<sequence length="471" mass="53940">MDLSFVVMVTFFISLLSIPFLFFTLYRRHPNTLPPGQMGLPFIGETLQLISAFKTENPEPFTDDRVSRFGSIFMTHIFGEPTIYSVDSEVNRFILNNEGKLFECSYPSMISNLHGKYSLLIMKGSLHKKMHSLTVNFIKSALTRGQLLLHMDTLMRSYMDSWSPKILLMEETKKITFALTVKLLLSSDPCEWTESLRQEFLLIAEGFWSIPIPSISISYNRAIKAKEKVVESLSLVVEERRRAMEEGERKNDVLGAILDEKAGNEHSNEMIVDLLVSLLLAGYETTSSAMTLSVKFLTENPRALSELKEEQDKIRAQKGDDNEPLVWNDYKSMPFTQCVISETLRVSNIVGGIFRRTLSDVQLNGYTIPKGWKIFAALRGPHMNDEYFKDARTFNPWRWQSDAEKTPANVFIPFGGGPRLCPGYELSRVSISVFLHHLVTNYSWEPAEKDKVVFFPFTGTQKRYPIYVKRN</sequence>
<comment type="pathway">
    <text evidence="13">Plant hormone biosynthesis; brassinosteroid biosynthesis.</text>
</comment>
<dbReference type="InterPro" id="IPR036396">
    <property type="entry name" value="Cyt_P450_sf"/>
</dbReference>
<evidence type="ECO:0000256" key="10">
    <source>
        <dbReference type="ARBA" id="ARBA00023004"/>
    </source>
</evidence>
<dbReference type="InterPro" id="IPR017972">
    <property type="entry name" value="Cyt_P450_CS"/>
</dbReference>
<dbReference type="RefSeq" id="XP_021845649.1">
    <property type="nucleotide sequence ID" value="XM_021989957.2"/>
</dbReference>
<feature type="binding site" description="axial binding residue" evidence="14">
    <location>
        <position position="421"/>
    </location>
    <ligand>
        <name>heme</name>
        <dbReference type="ChEBI" id="CHEBI:30413"/>
    </ligand>
    <ligandPart>
        <name>Fe</name>
        <dbReference type="ChEBI" id="CHEBI:18248"/>
    </ligandPart>
</feature>
<keyword evidence="6 16" id="KW-0812">Transmembrane</keyword>
<keyword evidence="9 15" id="KW-0560">Oxidoreductase</keyword>
<feature type="transmembrane region" description="Helical" evidence="16">
    <location>
        <begin position="6"/>
        <end position="26"/>
    </location>
</feature>
<gene>
    <name evidence="18" type="primary">LOC110785503</name>
</gene>
<evidence type="ECO:0000256" key="1">
    <source>
        <dbReference type="ARBA" id="ARBA00001971"/>
    </source>
</evidence>
<evidence type="ECO:0000256" key="13">
    <source>
        <dbReference type="ARBA" id="ARBA00037910"/>
    </source>
</evidence>
<dbReference type="GO" id="GO:0010268">
    <property type="term" value="P:brassinosteroid homeostasis"/>
    <property type="evidence" value="ECO:0000318"/>
    <property type="project" value="GO_Central"/>
</dbReference>
<reference evidence="18" key="2">
    <citation type="submission" date="2025-08" db="UniProtKB">
        <authorList>
            <consortium name="RefSeq"/>
        </authorList>
    </citation>
    <scope>IDENTIFICATION</scope>
    <source>
        <tissue evidence="18">Leaf</tissue>
    </source>
</reference>
<protein>
    <submittedName>
        <fullName evidence="18">3beta,22alpha-dihydroxysteroid 3-dehydrogenase isoform X1</fullName>
    </submittedName>
</protein>
<evidence type="ECO:0000313" key="17">
    <source>
        <dbReference type="Proteomes" id="UP000813463"/>
    </source>
</evidence>
<keyword evidence="8 16" id="KW-1133">Transmembrane helix</keyword>
<evidence type="ECO:0000256" key="9">
    <source>
        <dbReference type="ARBA" id="ARBA00023002"/>
    </source>
</evidence>
<dbReference type="PROSITE" id="PS00086">
    <property type="entry name" value="CYTOCHROME_P450"/>
    <property type="match status" value="1"/>
</dbReference>
<evidence type="ECO:0000256" key="8">
    <source>
        <dbReference type="ARBA" id="ARBA00022989"/>
    </source>
</evidence>
<keyword evidence="17" id="KW-1185">Reference proteome</keyword>
<comment type="pathway">
    <text evidence="3">Hormone biosynthesis.</text>
</comment>
<comment type="similarity">
    <text evidence="4 15">Belongs to the cytochrome P450 family.</text>
</comment>